<feature type="non-terminal residue" evidence="2">
    <location>
        <position position="1"/>
    </location>
</feature>
<dbReference type="Proteomes" id="UP000059680">
    <property type="component" value="Chromosome 5"/>
</dbReference>
<organism evidence="2 3">
    <name type="scientific">Oryza sativa subsp. japonica</name>
    <name type="common">Rice</name>
    <dbReference type="NCBI Taxonomy" id="39947"/>
    <lineage>
        <taxon>Eukaryota</taxon>
        <taxon>Viridiplantae</taxon>
        <taxon>Streptophyta</taxon>
        <taxon>Embryophyta</taxon>
        <taxon>Tracheophyta</taxon>
        <taxon>Spermatophyta</taxon>
        <taxon>Magnoliopsida</taxon>
        <taxon>Liliopsida</taxon>
        <taxon>Poales</taxon>
        <taxon>Poaceae</taxon>
        <taxon>BOP clade</taxon>
        <taxon>Oryzoideae</taxon>
        <taxon>Oryzeae</taxon>
        <taxon>Oryzinae</taxon>
        <taxon>Oryza</taxon>
        <taxon>Oryza sativa</taxon>
    </lineage>
</organism>
<sequence length="163" mass="17654">SPSPPHPPPPHLPSSRRLPSNLRRRRHDDEPPSPTTGNGANPAFRTPHLRTAYRKPVPPVAATGEGEAVLAAAPHLPLPHRPSPRSPPSSNYSSLPEKRCHCDPFPDASSKALVAPKLEEVEEVVRFCAAELSEEAKEMRHTSSPSPFSPVGGQALGCSIWRR</sequence>
<evidence type="ECO:0000256" key="1">
    <source>
        <dbReference type="SAM" id="MobiDB-lite"/>
    </source>
</evidence>
<feature type="region of interest" description="Disordered" evidence="1">
    <location>
        <begin position="1"/>
        <end position="97"/>
    </location>
</feature>
<dbReference type="Gramene" id="Os05t0194000-01">
    <property type="protein sequence ID" value="Os05t0194000-01"/>
    <property type="gene ID" value="Os05g0194000"/>
</dbReference>
<dbReference type="PaxDb" id="39947-A0A0P0WJ71"/>
<name>A0A0P0WJ71_ORYSJ</name>
<accession>A0A0P0WJ71</accession>
<gene>
    <name evidence="2" type="ordered locus">Os05g0194000</name>
    <name evidence="2" type="ORF">OSNPB_050194000</name>
</gene>
<dbReference type="InParanoid" id="A0A0P0WJ71"/>
<reference evidence="3" key="1">
    <citation type="journal article" date="2005" name="Nature">
        <title>The map-based sequence of the rice genome.</title>
        <authorList>
            <consortium name="International rice genome sequencing project (IRGSP)"/>
            <person name="Matsumoto T."/>
            <person name="Wu J."/>
            <person name="Kanamori H."/>
            <person name="Katayose Y."/>
            <person name="Fujisawa M."/>
            <person name="Namiki N."/>
            <person name="Mizuno H."/>
            <person name="Yamamoto K."/>
            <person name="Antonio B.A."/>
            <person name="Baba T."/>
            <person name="Sakata K."/>
            <person name="Nagamura Y."/>
            <person name="Aoki H."/>
            <person name="Arikawa K."/>
            <person name="Arita K."/>
            <person name="Bito T."/>
            <person name="Chiden Y."/>
            <person name="Fujitsuka N."/>
            <person name="Fukunaka R."/>
            <person name="Hamada M."/>
            <person name="Harada C."/>
            <person name="Hayashi A."/>
            <person name="Hijishita S."/>
            <person name="Honda M."/>
            <person name="Hosokawa S."/>
            <person name="Ichikawa Y."/>
            <person name="Idonuma A."/>
            <person name="Iijima M."/>
            <person name="Ikeda M."/>
            <person name="Ikeno M."/>
            <person name="Ito K."/>
            <person name="Ito S."/>
            <person name="Ito T."/>
            <person name="Ito Y."/>
            <person name="Ito Y."/>
            <person name="Iwabuchi A."/>
            <person name="Kamiya K."/>
            <person name="Karasawa W."/>
            <person name="Kurita K."/>
            <person name="Katagiri S."/>
            <person name="Kikuta A."/>
            <person name="Kobayashi H."/>
            <person name="Kobayashi N."/>
            <person name="Machita K."/>
            <person name="Maehara T."/>
            <person name="Masukawa M."/>
            <person name="Mizubayashi T."/>
            <person name="Mukai Y."/>
            <person name="Nagasaki H."/>
            <person name="Nagata Y."/>
            <person name="Naito S."/>
            <person name="Nakashima M."/>
            <person name="Nakama Y."/>
            <person name="Nakamichi Y."/>
            <person name="Nakamura M."/>
            <person name="Meguro A."/>
            <person name="Negishi M."/>
            <person name="Ohta I."/>
            <person name="Ohta T."/>
            <person name="Okamoto M."/>
            <person name="Ono N."/>
            <person name="Saji S."/>
            <person name="Sakaguchi M."/>
            <person name="Sakai K."/>
            <person name="Shibata M."/>
            <person name="Shimokawa T."/>
            <person name="Song J."/>
            <person name="Takazaki Y."/>
            <person name="Terasawa K."/>
            <person name="Tsugane M."/>
            <person name="Tsuji K."/>
            <person name="Ueda S."/>
            <person name="Waki K."/>
            <person name="Yamagata H."/>
            <person name="Yamamoto M."/>
            <person name="Yamamoto S."/>
            <person name="Yamane H."/>
            <person name="Yoshiki S."/>
            <person name="Yoshihara R."/>
            <person name="Yukawa K."/>
            <person name="Zhong H."/>
            <person name="Yano M."/>
            <person name="Yuan Q."/>
            <person name="Ouyang S."/>
            <person name="Liu J."/>
            <person name="Jones K.M."/>
            <person name="Gansberger K."/>
            <person name="Moffat K."/>
            <person name="Hill J."/>
            <person name="Bera J."/>
            <person name="Fadrosh D."/>
            <person name="Jin S."/>
            <person name="Johri S."/>
            <person name="Kim M."/>
            <person name="Overton L."/>
            <person name="Reardon M."/>
            <person name="Tsitrin T."/>
            <person name="Vuong H."/>
            <person name="Weaver B."/>
            <person name="Ciecko A."/>
            <person name="Tallon L."/>
            <person name="Jackson J."/>
            <person name="Pai G."/>
            <person name="Aken S.V."/>
            <person name="Utterback T."/>
            <person name="Reidmuller S."/>
            <person name="Feldblyum T."/>
            <person name="Hsiao J."/>
            <person name="Zismann V."/>
            <person name="Iobst S."/>
            <person name="de Vazeille A.R."/>
            <person name="Buell C.R."/>
            <person name="Ying K."/>
            <person name="Li Y."/>
            <person name="Lu T."/>
            <person name="Huang Y."/>
            <person name="Zhao Q."/>
            <person name="Feng Q."/>
            <person name="Zhang L."/>
            <person name="Zhu J."/>
            <person name="Weng Q."/>
            <person name="Mu J."/>
            <person name="Lu Y."/>
            <person name="Fan D."/>
            <person name="Liu Y."/>
            <person name="Guan J."/>
            <person name="Zhang Y."/>
            <person name="Yu S."/>
            <person name="Liu X."/>
            <person name="Zhang Y."/>
            <person name="Hong G."/>
            <person name="Han B."/>
            <person name="Choisne N."/>
            <person name="Demange N."/>
            <person name="Orjeda G."/>
            <person name="Samain S."/>
            <person name="Cattolico L."/>
            <person name="Pelletier E."/>
            <person name="Couloux A."/>
            <person name="Segurens B."/>
            <person name="Wincker P."/>
            <person name="D'Hont A."/>
            <person name="Scarpelli C."/>
            <person name="Weissenbach J."/>
            <person name="Salanoubat M."/>
            <person name="Quetier F."/>
            <person name="Yu Y."/>
            <person name="Kim H.R."/>
            <person name="Rambo T."/>
            <person name="Currie J."/>
            <person name="Collura K."/>
            <person name="Luo M."/>
            <person name="Yang T."/>
            <person name="Ammiraju J.S.S."/>
            <person name="Engler F."/>
            <person name="Soderlund C."/>
            <person name="Wing R.A."/>
            <person name="Palmer L.E."/>
            <person name="de la Bastide M."/>
            <person name="Spiegel L."/>
            <person name="Nascimento L."/>
            <person name="Zutavern T."/>
            <person name="O'Shaughnessy A."/>
            <person name="Dike S."/>
            <person name="Dedhia N."/>
            <person name="Preston R."/>
            <person name="Balija V."/>
            <person name="McCombie W.R."/>
            <person name="Chow T."/>
            <person name="Chen H."/>
            <person name="Chung M."/>
            <person name="Chen C."/>
            <person name="Shaw J."/>
            <person name="Wu H."/>
            <person name="Hsiao K."/>
            <person name="Chao Y."/>
            <person name="Chu M."/>
            <person name="Cheng C."/>
            <person name="Hour A."/>
            <person name="Lee P."/>
            <person name="Lin S."/>
            <person name="Lin Y."/>
            <person name="Liou J."/>
            <person name="Liu S."/>
            <person name="Hsing Y."/>
            <person name="Raghuvanshi S."/>
            <person name="Mohanty A."/>
            <person name="Bharti A.K."/>
            <person name="Gaur A."/>
            <person name="Gupta V."/>
            <person name="Kumar D."/>
            <person name="Ravi V."/>
            <person name="Vij S."/>
            <person name="Kapur A."/>
            <person name="Khurana P."/>
            <person name="Khurana P."/>
            <person name="Khurana J.P."/>
            <person name="Tyagi A.K."/>
            <person name="Gaikwad K."/>
            <person name="Singh A."/>
            <person name="Dalal V."/>
            <person name="Srivastava S."/>
            <person name="Dixit A."/>
            <person name="Pal A.K."/>
            <person name="Ghazi I.A."/>
            <person name="Yadav M."/>
            <person name="Pandit A."/>
            <person name="Bhargava A."/>
            <person name="Sureshbabu K."/>
            <person name="Batra K."/>
            <person name="Sharma T.R."/>
            <person name="Mohapatra T."/>
            <person name="Singh N.K."/>
            <person name="Messing J."/>
            <person name="Nelson A.B."/>
            <person name="Fuks G."/>
            <person name="Kavchok S."/>
            <person name="Keizer G."/>
            <person name="Linton E."/>
            <person name="Llaca V."/>
            <person name="Song R."/>
            <person name="Tanyolac B."/>
            <person name="Young S."/>
            <person name="Ho-Il K."/>
            <person name="Hahn J.H."/>
            <person name="Sangsakoo G."/>
            <person name="Vanavichit A."/>
            <person name="de Mattos Luiz.A.T."/>
            <person name="Zimmer P.D."/>
            <person name="Malone G."/>
            <person name="Dellagostin O."/>
            <person name="de Oliveira A.C."/>
            <person name="Bevan M."/>
            <person name="Bancroft I."/>
            <person name="Minx P."/>
            <person name="Cordum H."/>
            <person name="Wilson R."/>
            <person name="Cheng Z."/>
            <person name="Jin W."/>
            <person name="Jiang J."/>
            <person name="Leong S.A."/>
            <person name="Iwama H."/>
            <person name="Gojobori T."/>
            <person name="Itoh T."/>
            <person name="Niimura Y."/>
            <person name="Fujii Y."/>
            <person name="Habara T."/>
            <person name="Sakai H."/>
            <person name="Sato Y."/>
            <person name="Wilson G."/>
            <person name="Kumar K."/>
            <person name="McCouch S."/>
            <person name="Juretic N."/>
            <person name="Hoen D."/>
            <person name="Wright S."/>
            <person name="Bruskiewich R."/>
            <person name="Bureau T."/>
            <person name="Miyao A."/>
            <person name="Hirochika H."/>
            <person name="Nishikawa T."/>
            <person name="Kadowaki K."/>
            <person name="Sugiura M."/>
            <person name="Burr B."/>
            <person name="Sasaki T."/>
        </authorList>
    </citation>
    <scope>NUCLEOTIDE SEQUENCE [LARGE SCALE GENOMIC DNA]</scope>
    <source>
        <strain evidence="3">cv. Nipponbare</strain>
    </source>
</reference>
<feature type="compositionally biased region" description="Pro residues" evidence="1">
    <location>
        <begin position="76"/>
        <end position="87"/>
    </location>
</feature>
<protein>
    <submittedName>
        <fullName evidence="2">Os05g0194000 protein</fullName>
    </submittedName>
</protein>
<reference evidence="2 3" key="2">
    <citation type="journal article" date="2013" name="Plant Cell Physiol.">
        <title>Rice Annotation Project Database (RAP-DB): an integrative and interactive database for rice genomics.</title>
        <authorList>
            <person name="Sakai H."/>
            <person name="Lee S.S."/>
            <person name="Tanaka T."/>
            <person name="Numa H."/>
            <person name="Kim J."/>
            <person name="Kawahara Y."/>
            <person name="Wakimoto H."/>
            <person name="Yang C.C."/>
            <person name="Iwamoto M."/>
            <person name="Abe T."/>
            <person name="Yamada Y."/>
            <person name="Muto A."/>
            <person name="Inokuchi H."/>
            <person name="Ikemura T."/>
            <person name="Matsumoto T."/>
            <person name="Sasaki T."/>
            <person name="Itoh T."/>
        </authorList>
    </citation>
    <scope>NUCLEOTIDE SEQUENCE [LARGE SCALE GENOMIC DNA]</scope>
    <source>
        <strain evidence="3">cv. Nipponbare</strain>
    </source>
</reference>
<keyword evidence="3" id="KW-1185">Reference proteome</keyword>
<dbReference type="AlphaFoldDB" id="A0A0P0WJ71"/>
<reference evidence="2 3" key="3">
    <citation type="journal article" date="2013" name="Rice">
        <title>Improvement of the Oryza sativa Nipponbare reference genome using next generation sequence and optical map data.</title>
        <authorList>
            <person name="Kawahara Y."/>
            <person name="de la Bastide M."/>
            <person name="Hamilton J.P."/>
            <person name="Kanamori H."/>
            <person name="McCombie W.R."/>
            <person name="Ouyang S."/>
            <person name="Schwartz D.C."/>
            <person name="Tanaka T."/>
            <person name="Wu J."/>
            <person name="Zhou S."/>
            <person name="Childs K.L."/>
            <person name="Davidson R.M."/>
            <person name="Lin H."/>
            <person name="Quesada-Ocampo L."/>
            <person name="Vaillancourt B."/>
            <person name="Sakai H."/>
            <person name="Lee S.S."/>
            <person name="Kim J."/>
            <person name="Numa H."/>
            <person name="Itoh T."/>
            <person name="Buell C.R."/>
            <person name="Matsumoto T."/>
        </authorList>
    </citation>
    <scope>NUCLEOTIDE SEQUENCE [LARGE SCALE GENOMIC DNA]</scope>
    <source>
        <strain evidence="3">cv. Nipponbare</strain>
    </source>
</reference>
<dbReference type="Gramene" id="Os05t0194000-02">
    <property type="protein sequence ID" value="Os05t0194000-02"/>
    <property type="gene ID" value="Os05g0194000"/>
</dbReference>
<dbReference type="SMR" id="A0A0P0WJ71"/>
<dbReference type="STRING" id="39947.A0A0P0WJ71"/>
<feature type="compositionally biased region" description="Pro residues" evidence="1">
    <location>
        <begin position="1"/>
        <end position="12"/>
    </location>
</feature>
<evidence type="ECO:0000313" key="3">
    <source>
        <dbReference type="Proteomes" id="UP000059680"/>
    </source>
</evidence>
<dbReference type="EMBL" id="AP014961">
    <property type="protein sequence ID" value="BAS92660.1"/>
    <property type="molecule type" value="Genomic_DNA"/>
</dbReference>
<proteinExistence type="predicted"/>
<evidence type="ECO:0000313" key="2">
    <source>
        <dbReference type="EMBL" id="BAS92660.1"/>
    </source>
</evidence>